<protein>
    <recommendedName>
        <fullName evidence="7">EGF-like domain-containing protein</fullName>
    </recommendedName>
</protein>
<dbReference type="CDD" id="cd00054">
    <property type="entry name" value="EGF_CA"/>
    <property type="match status" value="1"/>
</dbReference>
<evidence type="ECO:0000313" key="9">
    <source>
        <dbReference type="Proteomes" id="UP001159405"/>
    </source>
</evidence>
<dbReference type="SMART" id="SM00179">
    <property type="entry name" value="EGF_CA"/>
    <property type="match status" value="2"/>
</dbReference>
<dbReference type="EMBL" id="CALNXK010000032">
    <property type="protein sequence ID" value="CAH3118819.1"/>
    <property type="molecule type" value="Genomic_DNA"/>
</dbReference>
<gene>
    <name evidence="8" type="ORF">PLOB_00026605</name>
</gene>
<dbReference type="SMART" id="SM00181">
    <property type="entry name" value="EGF"/>
    <property type="match status" value="2"/>
</dbReference>
<evidence type="ECO:0000313" key="8">
    <source>
        <dbReference type="EMBL" id="CAH3118819.1"/>
    </source>
</evidence>
<dbReference type="Pfam" id="PF00008">
    <property type="entry name" value="EGF"/>
    <property type="match status" value="1"/>
</dbReference>
<dbReference type="Proteomes" id="UP001159405">
    <property type="component" value="Unassembled WGS sequence"/>
</dbReference>
<sequence length="152" mass="16761">MENKSFGNSPFKRYQGTDEEICEIRCYLEPSCVAYSYGPVNDESSVCEMSDSQPSFGELQSRNGFIYRSIHMNPCLSSPCESNATCLAGFGDHGYWCFCPAGFHGNNCHLDLDECNNPSANNCSSRADCANTRGSFECKCRSGYRGDGVNCE</sequence>
<reference evidence="8 9" key="1">
    <citation type="submission" date="2022-05" db="EMBL/GenBank/DDBJ databases">
        <authorList>
            <consortium name="Genoscope - CEA"/>
            <person name="William W."/>
        </authorList>
    </citation>
    <scope>NUCLEOTIDE SEQUENCE [LARGE SCALE GENOMIC DNA]</scope>
</reference>
<dbReference type="Gene3D" id="2.10.25.10">
    <property type="entry name" value="Laminin"/>
    <property type="match status" value="2"/>
</dbReference>
<keyword evidence="2" id="KW-0732">Signal</keyword>
<evidence type="ECO:0000256" key="3">
    <source>
        <dbReference type="ARBA" id="ARBA00022737"/>
    </source>
</evidence>
<keyword evidence="3" id="KW-0677">Repeat</keyword>
<feature type="domain" description="EGF-like" evidence="7">
    <location>
        <begin position="111"/>
        <end position="150"/>
    </location>
</feature>
<evidence type="ECO:0000256" key="1">
    <source>
        <dbReference type="ARBA" id="ARBA00022536"/>
    </source>
</evidence>
<name>A0ABN8NVK2_9CNID</name>
<keyword evidence="5" id="KW-0325">Glycoprotein</keyword>
<dbReference type="Pfam" id="PF07645">
    <property type="entry name" value="EGF_CA"/>
    <property type="match status" value="1"/>
</dbReference>
<evidence type="ECO:0000259" key="7">
    <source>
        <dbReference type="PROSITE" id="PS50026"/>
    </source>
</evidence>
<evidence type="ECO:0000256" key="2">
    <source>
        <dbReference type="ARBA" id="ARBA00022729"/>
    </source>
</evidence>
<dbReference type="PROSITE" id="PS50026">
    <property type="entry name" value="EGF_3"/>
    <property type="match status" value="2"/>
</dbReference>
<evidence type="ECO:0000256" key="4">
    <source>
        <dbReference type="ARBA" id="ARBA00023157"/>
    </source>
</evidence>
<dbReference type="PANTHER" id="PTHR45836:SF23">
    <property type="entry name" value="NEUROGENIC LOCUS NOTCH HOMOLOG PROTEIN 1"/>
    <property type="match status" value="1"/>
</dbReference>
<keyword evidence="9" id="KW-1185">Reference proteome</keyword>
<evidence type="ECO:0000256" key="6">
    <source>
        <dbReference type="PROSITE-ProRule" id="PRU00076"/>
    </source>
</evidence>
<dbReference type="PROSITE" id="PS00022">
    <property type="entry name" value="EGF_1"/>
    <property type="match status" value="1"/>
</dbReference>
<dbReference type="InterPro" id="IPR018097">
    <property type="entry name" value="EGF_Ca-bd_CS"/>
</dbReference>
<dbReference type="PROSITE" id="PS01186">
    <property type="entry name" value="EGF_2"/>
    <property type="match status" value="1"/>
</dbReference>
<feature type="disulfide bond" evidence="6">
    <location>
        <begin position="80"/>
        <end position="97"/>
    </location>
</feature>
<dbReference type="PROSITE" id="PS00010">
    <property type="entry name" value="ASX_HYDROXYL"/>
    <property type="match status" value="1"/>
</dbReference>
<accession>A0ABN8NVK2</accession>
<feature type="disulfide bond" evidence="6">
    <location>
        <begin position="99"/>
        <end position="108"/>
    </location>
</feature>
<dbReference type="InterPro" id="IPR000742">
    <property type="entry name" value="EGF"/>
</dbReference>
<dbReference type="PANTHER" id="PTHR45836">
    <property type="entry name" value="SLIT HOMOLOG"/>
    <property type="match status" value="1"/>
</dbReference>
<evidence type="ECO:0000256" key="5">
    <source>
        <dbReference type="ARBA" id="ARBA00023180"/>
    </source>
</evidence>
<dbReference type="InterPro" id="IPR001881">
    <property type="entry name" value="EGF-like_Ca-bd_dom"/>
</dbReference>
<comment type="caution">
    <text evidence="6">Lacks conserved residue(s) required for the propagation of feature annotation.</text>
</comment>
<keyword evidence="1 6" id="KW-0245">EGF-like domain</keyword>
<feature type="non-terminal residue" evidence="8">
    <location>
        <position position="152"/>
    </location>
</feature>
<feature type="domain" description="EGF-like" evidence="7">
    <location>
        <begin position="71"/>
        <end position="109"/>
    </location>
</feature>
<keyword evidence="4 6" id="KW-1015">Disulfide bond</keyword>
<dbReference type="SUPFAM" id="SSF57196">
    <property type="entry name" value="EGF/Laminin"/>
    <property type="match status" value="2"/>
</dbReference>
<proteinExistence type="predicted"/>
<comment type="caution">
    <text evidence="8">The sequence shown here is derived from an EMBL/GenBank/DDBJ whole genome shotgun (WGS) entry which is preliminary data.</text>
</comment>
<dbReference type="InterPro" id="IPR049883">
    <property type="entry name" value="NOTCH1_EGF-like"/>
</dbReference>
<dbReference type="InterPro" id="IPR051355">
    <property type="entry name" value="Notch/Slit_guidance"/>
</dbReference>
<organism evidence="8 9">
    <name type="scientific">Porites lobata</name>
    <dbReference type="NCBI Taxonomy" id="104759"/>
    <lineage>
        <taxon>Eukaryota</taxon>
        <taxon>Metazoa</taxon>
        <taxon>Cnidaria</taxon>
        <taxon>Anthozoa</taxon>
        <taxon>Hexacorallia</taxon>
        <taxon>Scleractinia</taxon>
        <taxon>Fungiina</taxon>
        <taxon>Poritidae</taxon>
        <taxon>Porites</taxon>
    </lineage>
</organism>
<dbReference type="InterPro" id="IPR000152">
    <property type="entry name" value="EGF-type_Asp/Asn_hydroxyl_site"/>
</dbReference>
<dbReference type="PROSITE" id="PS01187">
    <property type="entry name" value="EGF_CA"/>
    <property type="match status" value="1"/>
</dbReference>